<dbReference type="SMART" id="SM00710">
    <property type="entry name" value="PbH1"/>
    <property type="match status" value="9"/>
</dbReference>
<name>A0ABT6FG78_9BACT</name>
<feature type="domain" description="MBG" evidence="2">
    <location>
        <begin position="1087"/>
        <end position="1160"/>
    </location>
</feature>
<sequence length="1352" mass="137628">MLSTLFVDSAFQGIPVGSQSQPYNTIQAAINAASAGDVVDVAAGIYREDVTVNKRLSLIGADAATTIIEGPIGGVSANTLTVAANQVLVRNFTITRAGNNATDWNDPSLNSQGLYFNQALTSGTVEYCRITGNRNGVYLNSVQNIQLLHDVIDNNRTGVQMVRNVDGTVIEDSDISYNWTVGVLFNFDGVGTVTSNVTISHDAIHDNWYGGVVRRWTTSTAILNVGGNWLGTTAPVTSNVNTSEPAYNVQIPVEYGGTAVNPGGAPDIVNVDANNRIDYGPWLESGASTPGVMGFEGDFSSLIVGPAVPQWSGSPGTIQEGVEELDHGGALHLSAGTYTLEADVVLGKSITLLGPNVGISPRAGGAGRGAEAIVDGGATTFTGSSGYGFALQADFTSLDVEGLTFTHFDGALFDAPLTSVVSVELSSDVFTANNGALFIKSDSSVATAFVVSDDLIANQSMTGVDTAVFRLHNVVSGQFDDNEATAVSGRELFAIYDSLGDATFNDNALNMTGGLVGIFGGVAGSVEVARNDVRATTSSTSGRGSITFDVGSGQTIGGVTIEDNAIDRVLNGDGLVLATDGGGSIRDVIIRGNTIGHVAGYGIRLAASAGDAAGSAMTGSITGITIDSNAFADGAGSPILASAEVNAGFVNSLTDLVVRGNTFAFDAGLLECAVLIDLRNLGGESELSGNELTLRGVLPAADEAVSAIGVRGGRTGRIRIADNRLDGGGVARRNGSTVFVTGIEVDSHDVATGALLSSAAVDIANNTITGFEDGVAARDRVQGLFGNLPAGIHVTVVENDLSGNSLTGVRGGATGSLLDASDNWWGSFRGPTTTANPGGDGAGVGPGVRFSPWIGLYTDGGAAGQLGFHPVEVTHYAVPTRLVFTTQPSAATLFAQPFAQQPVVRAEDVDGNLGVNFDAATVPGSEVGLTLESQSGTGSLQGVNPVAAVKGVVAFQGLSISSAGVYALNASSKPDVWAEVDSVLSDPSSIGRATPTVRVADAGGTYNGAAFEAVAEVAGVDGVFSGSLEGVEPIVTYYAGLGVGGDALGVVAPTAAGTYTAVARFPGSVDYGPAGDSAVFTIARAPLTVSADGKAKVYGGADPTLTYTVLGLVPGDAASVVSGVALSTATGAEATAGTHAIRASGGTAANYVVSDVDGSLDVSRAGLTIAADSRSTKFGAAVTELTATYTGFVYDDSPASLTTPVRLSTPVTDDCPAGSYPIVASGADSPNYSVRYVDGVMTVEPYVPPANPVVRAADAYIATIYVDVLGRQPEPSGLDFWMSRTVADRSPLKVFQSLSRSPERIALVRSGQAPKIPLRVAYANALRAARQSVVRQGAVPAGPAALARWVGR</sequence>
<dbReference type="SUPFAM" id="SSF51126">
    <property type="entry name" value="Pectin lyase-like"/>
    <property type="match status" value="2"/>
</dbReference>
<feature type="domain" description="MBG" evidence="2">
    <location>
        <begin position="1167"/>
        <end position="1242"/>
    </location>
</feature>
<dbReference type="RefSeq" id="WP_277862703.1">
    <property type="nucleotide sequence ID" value="NZ_JARRAG010000002.1"/>
</dbReference>
<dbReference type="Gene3D" id="2.160.20.10">
    <property type="entry name" value="Single-stranded right-handed beta-helix, Pectin lyase-like"/>
    <property type="match status" value="2"/>
</dbReference>
<dbReference type="InterPro" id="IPR011050">
    <property type="entry name" value="Pectin_lyase_fold/virulence"/>
</dbReference>
<organism evidence="3 4">
    <name type="scientific">Paludisphaera mucosa</name>
    <dbReference type="NCBI Taxonomy" id="3030827"/>
    <lineage>
        <taxon>Bacteria</taxon>
        <taxon>Pseudomonadati</taxon>
        <taxon>Planctomycetota</taxon>
        <taxon>Planctomycetia</taxon>
        <taxon>Isosphaerales</taxon>
        <taxon>Isosphaeraceae</taxon>
        <taxon>Paludisphaera</taxon>
    </lineage>
</organism>
<accession>A0ABT6FG78</accession>
<evidence type="ECO:0000313" key="4">
    <source>
        <dbReference type="Proteomes" id="UP001216907"/>
    </source>
</evidence>
<proteinExistence type="predicted"/>
<reference evidence="3 4" key="1">
    <citation type="submission" date="2023-03" db="EMBL/GenBank/DDBJ databases">
        <title>Paludisphaera mucosa sp. nov. a novel planctomycete from northern fen.</title>
        <authorList>
            <person name="Ivanova A."/>
        </authorList>
    </citation>
    <scope>NUCLEOTIDE SEQUENCE [LARGE SCALE GENOMIC DNA]</scope>
    <source>
        <strain evidence="3 4">Pla2</strain>
    </source>
</reference>
<dbReference type="InterPro" id="IPR006626">
    <property type="entry name" value="PbH1"/>
</dbReference>
<dbReference type="Gene3D" id="3.30.160.710">
    <property type="match status" value="1"/>
</dbReference>
<comment type="caution">
    <text evidence="3">The sequence shown here is derived from an EMBL/GenBank/DDBJ whole genome shotgun (WGS) entry which is preliminary data.</text>
</comment>
<protein>
    <submittedName>
        <fullName evidence="3">MBG domain-containing protein</fullName>
    </submittedName>
</protein>
<keyword evidence="4" id="KW-1185">Reference proteome</keyword>
<gene>
    <name evidence="3" type="ORF">PZE19_21740</name>
</gene>
<dbReference type="InterPro" id="IPR041286">
    <property type="entry name" value="MBG_2"/>
</dbReference>
<dbReference type="Proteomes" id="UP001216907">
    <property type="component" value="Unassembled WGS sequence"/>
</dbReference>
<dbReference type="EMBL" id="JARRAG010000002">
    <property type="protein sequence ID" value="MDG3006403.1"/>
    <property type="molecule type" value="Genomic_DNA"/>
</dbReference>
<dbReference type="Pfam" id="PF18676">
    <property type="entry name" value="MBG_2"/>
    <property type="match status" value="2"/>
</dbReference>
<feature type="domain" description="Right handed beta helix" evidence="1">
    <location>
        <begin position="88"/>
        <end position="212"/>
    </location>
</feature>
<evidence type="ECO:0000313" key="3">
    <source>
        <dbReference type="EMBL" id="MDG3006403.1"/>
    </source>
</evidence>
<evidence type="ECO:0000259" key="1">
    <source>
        <dbReference type="Pfam" id="PF13229"/>
    </source>
</evidence>
<dbReference type="Pfam" id="PF13229">
    <property type="entry name" value="Beta_helix"/>
    <property type="match status" value="1"/>
</dbReference>
<dbReference type="InterPro" id="IPR012334">
    <property type="entry name" value="Pectin_lyas_fold"/>
</dbReference>
<dbReference type="InterPro" id="IPR039448">
    <property type="entry name" value="Beta_helix"/>
</dbReference>
<evidence type="ECO:0000259" key="2">
    <source>
        <dbReference type="Pfam" id="PF18676"/>
    </source>
</evidence>